<accession>A0A976IHC3</accession>
<name>A0A976IHC3_BRELC</name>
<evidence type="ECO:0000313" key="3">
    <source>
        <dbReference type="EMBL" id="TDH71810.1"/>
    </source>
</evidence>
<dbReference type="GO" id="GO:0030245">
    <property type="term" value="P:cellulose catabolic process"/>
    <property type="evidence" value="ECO:0007669"/>
    <property type="project" value="InterPro"/>
</dbReference>
<reference evidence="3 4" key="1">
    <citation type="journal article" date="2021" name="Genome Biol.">
        <title>AFLAP: assembly-free linkage analysis pipeline using k-mers from genome sequencing data.</title>
        <authorList>
            <person name="Fletcher K."/>
            <person name="Zhang L."/>
            <person name="Gil J."/>
            <person name="Han R."/>
            <person name="Cavanaugh K."/>
            <person name="Michelmore R."/>
        </authorList>
    </citation>
    <scope>NUCLEOTIDE SEQUENCE [LARGE SCALE GENOMIC DNA]</scope>
    <source>
        <strain evidence="3 4">SF5</strain>
    </source>
</reference>
<keyword evidence="2" id="KW-0732">Signal</keyword>
<dbReference type="InterPro" id="IPR036434">
    <property type="entry name" value="Beta_cellobiohydrolase_sf"/>
</dbReference>
<dbReference type="GeneID" id="94345526"/>
<dbReference type="Gene3D" id="3.20.20.40">
    <property type="entry name" value="1, 4-beta cellobiohydrolase"/>
    <property type="match status" value="1"/>
</dbReference>
<dbReference type="Pfam" id="PF01341">
    <property type="entry name" value="Glyco_hydro_6"/>
    <property type="match status" value="1"/>
</dbReference>
<dbReference type="KEGG" id="blac:94345526"/>
<evidence type="ECO:0000313" key="4">
    <source>
        <dbReference type="Proteomes" id="UP000294530"/>
    </source>
</evidence>
<feature type="signal peptide" evidence="2">
    <location>
        <begin position="1"/>
        <end position="25"/>
    </location>
</feature>
<feature type="compositionally biased region" description="Polar residues" evidence="1">
    <location>
        <begin position="426"/>
        <end position="435"/>
    </location>
</feature>
<comment type="caution">
    <text evidence="3">The sequence shown here is derived from an EMBL/GenBank/DDBJ whole genome shotgun (WGS) entry which is preliminary data.</text>
</comment>
<dbReference type="PRINTS" id="PR00733">
    <property type="entry name" value="GLHYDRLASE6"/>
</dbReference>
<sequence length="494" mass="51901">MVKVSRTPLAMIALAWSCLQFASSAEDLCSITPSSYTMAKTTHPHLASALTTIEQYAIVAWYTDRTSEADRSAMLSSITTDCSEDSRMTIAVYGIPNKDCNAGLSTSGSVQSTTDYESFLSTLSTAVKDRKVLYIIEPDAVGLLAENGCGQSSGYLDNLKIAIATLSANPNAELYVDVGYWFLADPTKAAEVAAIIKELGASGSLKGIAINTSNYRSNDECITYCNNFQAAMGSSTMTCIIDTSRNYNGSPTSDWCNVKTAGIGKPPTSETGISNIDYFMWVKPPGESDGICTNTMYSTASLTGVQAGAFYEEGFKALWDQGYFASEQSMAGNSTDNANQSSSQAGAEVVGSDLNQTSIGQNSDFAQYVGTVAPVDIDSPDNTTTTPPLPILTPNATDVPSNATDSKPATSLTTPPLPIVKPNATDAPSNATNSQPTTTPLTPILTPNATDAPSTVTNLQPTASTTAISFTNASSSGNANLNTACKAKMRSRKL</sequence>
<dbReference type="EMBL" id="SHOA02000015">
    <property type="protein sequence ID" value="TDH71810.1"/>
    <property type="molecule type" value="Genomic_DNA"/>
</dbReference>
<feature type="region of interest" description="Disordered" evidence="1">
    <location>
        <begin position="330"/>
        <end position="349"/>
    </location>
</feature>
<evidence type="ECO:0000256" key="1">
    <source>
        <dbReference type="SAM" id="MobiDB-lite"/>
    </source>
</evidence>
<gene>
    <name evidence="3" type="ORF">CCR75_001754</name>
</gene>
<feature type="compositionally biased region" description="Low complexity" evidence="1">
    <location>
        <begin position="436"/>
        <end position="446"/>
    </location>
</feature>
<dbReference type="SUPFAM" id="SSF51989">
    <property type="entry name" value="Glycosyl hydrolases family 6, cellulases"/>
    <property type="match status" value="1"/>
</dbReference>
<feature type="compositionally biased region" description="Polar residues" evidence="1">
    <location>
        <begin position="396"/>
        <end position="414"/>
    </location>
</feature>
<dbReference type="OrthoDB" id="64893at2759"/>
<organism evidence="3 4">
    <name type="scientific">Bremia lactucae</name>
    <name type="common">Lettuce downy mildew</name>
    <dbReference type="NCBI Taxonomy" id="4779"/>
    <lineage>
        <taxon>Eukaryota</taxon>
        <taxon>Sar</taxon>
        <taxon>Stramenopiles</taxon>
        <taxon>Oomycota</taxon>
        <taxon>Peronosporomycetes</taxon>
        <taxon>Peronosporales</taxon>
        <taxon>Peronosporaceae</taxon>
        <taxon>Bremia</taxon>
    </lineage>
</organism>
<feature type="chain" id="PRO_5036732324" description="Glycoside hydrolase" evidence="2">
    <location>
        <begin position="26"/>
        <end position="494"/>
    </location>
</feature>
<dbReference type="FunFam" id="3.20.20.40:FF:000003">
    <property type="entry name" value="Glucanase"/>
    <property type="match status" value="1"/>
</dbReference>
<dbReference type="RefSeq" id="XP_067821309.1">
    <property type="nucleotide sequence ID" value="XM_067959855.1"/>
</dbReference>
<keyword evidence="4" id="KW-1185">Reference proteome</keyword>
<dbReference type="InterPro" id="IPR016288">
    <property type="entry name" value="Beta_cellobiohydrolase"/>
</dbReference>
<evidence type="ECO:0008006" key="5">
    <source>
        <dbReference type="Google" id="ProtNLM"/>
    </source>
</evidence>
<proteinExistence type="predicted"/>
<dbReference type="AlphaFoldDB" id="A0A976IHC3"/>
<dbReference type="PANTHER" id="PTHR34876">
    <property type="match status" value="1"/>
</dbReference>
<feature type="compositionally biased region" description="Polar residues" evidence="1">
    <location>
        <begin position="330"/>
        <end position="345"/>
    </location>
</feature>
<protein>
    <recommendedName>
        <fullName evidence="5">Glycoside hydrolase</fullName>
    </recommendedName>
</protein>
<evidence type="ECO:0000256" key="2">
    <source>
        <dbReference type="SAM" id="SignalP"/>
    </source>
</evidence>
<dbReference type="GO" id="GO:0004553">
    <property type="term" value="F:hydrolase activity, hydrolyzing O-glycosyl compounds"/>
    <property type="evidence" value="ECO:0007669"/>
    <property type="project" value="InterPro"/>
</dbReference>
<feature type="region of interest" description="Disordered" evidence="1">
    <location>
        <begin position="377"/>
        <end position="446"/>
    </location>
</feature>
<dbReference type="Proteomes" id="UP000294530">
    <property type="component" value="Unassembled WGS sequence"/>
</dbReference>
<dbReference type="PANTHER" id="PTHR34876:SF4">
    <property type="entry name" value="1,4-BETA-D-GLUCAN CELLOBIOHYDROLASE C-RELATED"/>
    <property type="match status" value="1"/>
</dbReference>